<dbReference type="SUPFAM" id="SSF69065">
    <property type="entry name" value="RNase III domain-like"/>
    <property type="match status" value="1"/>
</dbReference>
<comment type="caution">
    <text evidence="2">The sequence shown here is derived from an EMBL/GenBank/DDBJ whole genome shotgun (WGS) entry which is preliminary data.</text>
</comment>
<name>A0ABR4KDF1_9EURO</name>
<reference evidence="2 3" key="1">
    <citation type="submission" date="2024-07" db="EMBL/GenBank/DDBJ databases">
        <title>Section-level genome sequencing and comparative genomics of Aspergillus sections Usti and Cavernicolus.</title>
        <authorList>
            <consortium name="Lawrence Berkeley National Laboratory"/>
            <person name="Nybo J.L."/>
            <person name="Vesth T.C."/>
            <person name="Theobald S."/>
            <person name="Frisvad J.C."/>
            <person name="Larsen T.O."/>
            <person name="Kjaerboelling I."/>
            <person name="Rothschild-Mancinelli K."/>
            <person name="Lyhne E.K."/>
            <person name="Kogle M.E."/>
            <person name="Barry K."/>
            <person name="Clum A."/>
            <person name="Na H."/>
            <person name="Ledsgaard L."/>
            <person name="Lin J."/>
            <person name="Lipzen A."/>
            <person name="Kuo A."/>
            <person name="Riley R."/>
            <person name="Mondo S."/>
            <person name="Labutti K."/>
            <person name="Haridas S."/>
            <person name="Pangalinan J."/>
            <person name="Salamov A.A."/>
            <person name="Simmons B.A."/>
            <person name="Magnuson J.K."/>
            <person name="Chen J."/>
            <person name="Drula E."/>
            <person name="Henrissat B."/>
            <person name="Wiebenga A."/>
            <person name="Lubbers R.J."/>
            <person name="Gomes A.C."/>
            <person name="Makela M.R."/>
            <person name="Stajich J."/>
            <person name="Grigoriev I.V."/>
            <person name="Mortensen U.H."/>
            <person name="De Vries R.P."/>
            <person name="Baker S.E."/>
            <person name="Andersen M.R."/>
        </authorList>
    </citation>
    <scope>NUCLEOTIDE SEQUENCE [LARGE SCALE GENOMIC DNA]</scope>
    <source>
        <strain evidence="2 3">CBS 123904</strain>
    </source>
</reference>
<dbReference type="Proteomes" id="UP001610446">
    <property type="component" value="Unassembled WGS sequence"/>
</dbReference>
<dbReference type="Gene3D" id="1.10.1520.10">
    <property type="entry name" value="Ribonuclease III domain"/>
    <property type="match status" value="1"/>
</dbReference>
<protein>
    <recommendedName>
        <fullName evidence="1">RNase III domain-containing protein</fullName>
    </recommendedName>
</protein>
<proteinExistence type="predicted"/>
<dbReference type="EMBL" id="JBFXLU010000038">
    <property type="protein sequence ID" value="KAL2850211.1"/>
    <property type="molecule type" value="Genomic_DNA"/>
</dbReference>
<evidence type="ECO:0000259" key="1">
    <source>
        <dbReference type="PROSITE" id="PS50142"/>
    </source>
</evidence>
<organism evidence="2 3">
    <name type="scientific">Aspergillus pseudoustus</name>
    <dbReference type="NCBI Taxonomy" id="1810923"/>
    <lineage>
        <taxon>Eukaryota</taxon>
        <taxon>Fungi</taxon>
        <taxon>Dikarya</taxon>
        <taxon>Ascomycota</taxon>
        <taxon>Pezizomycotina</taxon>
        <taxon>Eurotiomycetes</taxon>
        <taxon>Eurotiomycetidae</taxon>
        <taxon>Eurotiales</taxon>
        <taxon>Aspergillaceae</taxon>
        <taxon>Aspergillus</taxon>
        <taxon>Aspergillus subgen. Nidulantes</taxon>
    </lineage>
</organism>
<dbReference type="InterPro" id="IPR000999">
    <property type="entry name" value="RNase_III_dom"/>
</dbReference>
<evidence type="ECO:0000313" key="2">
    <source>
        <dbReference type="EMBL" id="KAL2850211.1"/>
    </source>
</evidence>
<gene>
    <name evidence="2" type="ORF">BJY01DRAFT_245520</name>
</gene>
<dbReference type="InterPro" id="IPR036389">
    <property type="entry name" value="RNase_III_sf"/>
</dbReference>
<dbReference type="PROSITE" id="PS50142">
    <property type="entry name" value="RNASE_3_2"/>
    <property type="match status" value="1"/>
</dbReference>
<accession>A0ABR4KDF1</accession>
<evidence type="ECO:0000313" key="3">
    <source>
        <dbReference type="Proteomes" id="UP001610446"/>
    </source>
</evidence>
<sequence>MAPPPVIPIQERVRAFLTRFNIVLNDTNLSVEMLRAPGYGDSTGNRDLAGIGDSALRQYYQVEGCARRMSRGDIQDIIGRVTSNEYLAARGFELGIDTYILNNPSNQGAVPVKLMAATMEATIGAVFLDNEESLAAVRSIIAQFDSIPSQAPRAQPLAPSTYNARIRTPLRDIQRRERISHIDTSDPVSAVDVPARAAYTAVLRAGERKGFSSWPLDKRFSPFAAGTCDIASRVEELEVVSLRFSVPVVVPASAECRRLATIDEVSVVFRYVD</sequence>
<keyword evidence="3" id="KW-1185">Reference proteome</keyword>
<feature type="domain" description="RNase III" evidence="1">
    <location>
        <begin position="68"/>
        <end position="131"/>
    </location>
</feature>